<dbReference type="Proteomes" id="UP000199337">
    <property type="component" value="Unassembled WGS sequence"/>
</dbReference>
<keyword evidence="1" id="KW-0812">Transmembrane</keyword>
<name>A0A1I2XGK2_9FIRM</name>
<accession>A0A1I2XGK2</accession>
<dbReference type="Pfam" id="PF11750">
    <property type="entry name" value="DUF3307"/>
    <property type="match status" value="1"/>
</dbReference>
<dbReference type="OrthoDB" id="5122730at2"/>
<protein>
    <recommendedName>
        <fullName evidence="4">DUF3307 domain-containing protein</fullName>
    </recommendedName>
</protein>
<evidence type="ECO:0000313" key="3">
    <source>
        <dbReference type="Proteomes" id="UP000199337"/>
    </source>
</evidence>
<sequence length="111" mass="12807">MNLFEWLLIGHLVGDYLFQTRWMAENKSSNWLPLLLHSMVYTGVVFVCSLPAGGITIVGIAVIFFSHLILDKRNLVKWWTTHITRSPDVFWLQLMVDQVFHVLVLVLVLAI</sequence>
<dbReference type="EMBL" id="FOOX01000017">
    <property type="protein sequence ID" value="SFH12129.1"/>
    <property type="molecule type" value="Genomic_DNA"/>
</dbReference>
<reference evidence="3" key="1">
    <citation type="submission" date="2016-10" db="EMBL/GenBank/DDBJ databases">
        <authorList>
            <person name="Varghese N."/>
            <person name="Submissions S."/>
        </authorList>
    </citation>
    <scope>NUCLEOTIDE SEQUENCE [LARGE SCALE GENOMIC DNA]</scope>
    <source>
        <strain evidence="3">DSM 17038</strain>
    </source>
</reference>
<keyword evidence="1" id="KW-0472">Membrane</keyword>
<evidence type="ECO:0008006" key="4">
    <source>
        <dbReference type="Google" id="ProtNLM"/>
    </source>
</evidence>
<keyword evidence="1" id="KW-1133">Transmembrane helix</keyword>
<proteinExistence type="predicted"/>
<keyword evidence="3" id="KW-1185">Reference proteome</keyword>
<evidence type="ECO:0000313" key="2">
    <source>
        <dbReference type="EMBL" id="SFH12129.1"/>
    </source>
</evidence>
<dbReference type="STRING" id="341036.SAMN05660649_03939"/>
<gene>
    <name evidence="2" type="ORF">SAMN05660649_03939</name>
</gene>
<dbReference type="AlphaFoldDB" id="A0A1I2XGK2"/>
<evidence type="ECO:0000256" key="1">
    <source>
        <dbReference type="SAM" id="Phobius"/>
    </source>
</evidence>
<dbReference type="InterPro" id="IPR021737">
    <property type="entry name" value="Phage_phiKZ_Orf197"/>
</dbReference>
<feature type="transmembrane region" description="Helical" evidence="1">
    <location>
        <begin position="44"/>
        <end position="70"/>
    </location>
</feature>
<dbReference type="RefSeq" id="WP_092473556.1">
    <property type="nucleotide sequence ID" value="NZ_FOOX01000017.1"/>
</dbReference>
<organism evidence="2 3">
    <name type="scientific">Desulfotruncus arcticus DSM 17038</name>
    <dbReference type="NCBI Taxonomy" id="1121424"/>
    <lineage>
        <taxon>Bacteria</taxon>
        <taxon>Bacillati</taxon>
        <taxon>Bacillota</taxon>
        <taxon>Clostridia</taxon>
        <taxon>Eubacteriales</taxon>
        <taxon>Desulfallaceae</taxon>
        <taxon>Desulfotruncus</taxon>
    </lineage>
</organism>